<organism evidence="11 12">
    <name type="scientific">Ectothiorhodospira magna</name>
    <dbReference type="NCBI Taxonomy" id="867345"/>
    <lineage>
        <taxon>Bacteria</taxon>
        <taxon>Pseudomonadati</taxon>
        <taxon>Pseudomonadota</taxon>
        <taxon>Gammaproteobacteria</taxon>
        <taxon>Chromatiales</taxon>
        <taxon>Ectothiorhodospiraceae</taxon>
        <taxon>Ectothiorhodospira</taxon>
    </lineage>
</organism>
<comment type="subcellular location">
    <subcellularLocation>
        <location evidence="1">Cell inner membrane</location>
    </subcellularLocation>
</comment>
<dbReference type="GO" id="GO:0015627">
    <property type="term" value="C:type II protein secretion system complex"/>
    <property type="evidence" value="ECO:0007669"/>
    <property type="project" value="InterPro"/>
</dbReference>
<dbReference type="OrthoDB" id="6706905at2"/>
<keyword evidence="8" id="KW-0653">Protein transport</keyword>
<dbReference type="EMBL" id="FOFO01000012">
    <property type="protein sequence ID" value="SEP95812.1"/>
    <property type="molecule type" value="Genomic_DNA"/>
</dbReference>
<keyword evidence="6" id="KW-0997">Cell inner membrane</keyword>
<evidence type="ECO:0000313" key="11">
    <source>
        <dbReference type="EMBL" id="SEP95812.1"/>
    </source>
</evidence>
<dbReference type="Proteomes" id="UP000199496">
    <property type="component" value="Unassembled WGS sequence"/>
</dbReference>
<comment type="similarity">
    <text evidence="2">Belongs to the GSP N family.</text>
</comment>
<sequence length="251" mass="26826">MKAALSGLGVMAYLICLLLTLPASLAWQWLDDRGKVPEHVELAGISGTFWQGQARQVRVNGLMLSDLQWQVRPLALLRGELRLDVRLQLAGGKATARLGIQPSGLGVQNLRADLPAAALAEAGLNVPLIVQGRVLADIAHLELDWQGRFGQATGVVGWLNAAMGLPEPLPLGDLRVTLRATEAGHLQAVVQDQGGPLFAEGTAALTPDGAYQVHLRLGTREGARQELSQALGFLGRPDREGRIPLNLSGRF</sequence>
<evidence type="ECO:0000256" key="8">
    <source>
        <dbReference type="ARBA" id="ARBA00022927"/>
    </source>
</evidence>
<dbReference type="Pfam" id="PF01203">
    <property type="entry name" value="T2SSN"/>
    <property type="match status" value="1"/>
</dbReference>
<evidence type="ECO:0000256" key="5">
    <source>
        <dbReference type="ARBA" id="ARBA00022475"/>
    </source>
</evidence>
<evidence type="ECO:0000256" key="10">
    <source>
        <dbReference type="ARBA" id="ARBA00030772"/>
    </source>
</evidence>
<reference evidence="11 12" key="1">
    <citation type="submission" date="2016-10" db="EMBL/GenBank/DDBJ databases">
        <authorList>
            <person name="de Groot N.N."/>
        </authorList>
    </citation>
    <scope>NUCLEOTIDE SEQUENCE [LARGE SCALE GENOMIC DNA]</scope>
    <source>
        <strain evidence="11 12">B7-7</strain>
    </source>
</reference>
<evidence type="ECO:0000256" key="1">
    <source>
        <dbReference type="ARBA" id="ARBA00004533"/>
    </source>
</evidence>
<evidence type="ECO:0000256" key="9">
    <source>
        <dbReference type="ARBA" id="ARBA00023136"/>
    </source>
</evidence>
<dbReference type="RefSeq" id="WP_090206043.1">
    <property type="nucleotide sequence ID" value="NZ_FOFO01000012.1"/>
</dbReference>
<protein>
    <recommendedName>
        <fullName evidence="3">Type II secretion system protein N</fullName>
    </recommendedName>
    <alternativeName>
        <fullName evidence="10">General secretion pathway protein N</fullName>
    </alternativeName>
</protein>
<evidence type="ECO:0000256" key="7">
    <source>
        <dbReference type="ARBA" id="ARBA00022692"/>
    </source>
</evidence>
<evidence type="ECO:0000313" key="12">
    <source>
        <dbReference type="Proteomes" id="UP000199496"/>
    </source>
</evidence>
<keyword evidence="12" id="KW-1185">Reference proteome</keyword>
<gene>
    <name evidence="11" type="ORF">SAMN05421693_11232</name>
</gene>
<keyword evidence="7" id="KW-0812">Transmembrane</keyword>
<dbReference type="GO" id="GO:0015628">
    <property type="term" value="P:protein secretion by the type II secretion system"/>
    <property type="evidence" value="ECO:0007669"/>
    <property type="project" value="InterPro"/>
</dbReference>
<evidence type="ECO:0000256" key="2">
    <source>
        <dbReference type="ARBA" id="ARBA00007208"/>
    </source>
</evidence>
<evidence type="ECO:0000256" key="6">
    <source>
        <dbReference type="ARBA" id="ARBA00022519"/>
    </source>
</evidence>
<accession>A0A1H9C3U6</accession>
<dbReference type="STRING" id="867345.SAMN05421693_11232"/>
<evidence type="ECO:0000256" key="3">
    <source>
        <dbReference type="ARBA" id="ARBA00021563"/>
    </source>
</evidence>
<proteinExistence type="inferred from homology"/>
<keyword evidence="5" id="KW-1003">Cell membrane</keyword>
<keyword evidence="9" id="KW-0472">Membrane</keyword>
<dbReference type="AlphaFoldDB" id="A0A1H9C3U6"/>
<evidence type="ECO:0000256" key="4">
    <source>
        <dbReference type="ARBA" id="ARBA00022448"/>
    </source>
</evidence>
<name>A0A1H9C3U6_9GAMM</name>
<keyword evidence="4" id="KW-0813">Transport</keyword>
<dbReference type="GO" id="GO:0005886">
    <property type="term" value="C:plasma membrane"/>
    <property type="evidence" value="ECO:0007669"/>
    <property type="project" value="UniProtKB-SubCell"/>
</dbReference>
<dbReference type="InterPro" id="IPR022792">
    <property type="entry name" value="T2SS_protein-GspN"/>
</dbReference>